<protein>
    <recommendedName>
        <fullName evidence="4">DUF4149 domain-containing protein</fullName>
    </recommendedName>
</protein>
<dbReference type="OrthoDB" id="7376430at2"/>
<evidence type="ECO:0000313" key="2">
    <source>
        <dbReference type="EMBL" id="AOO83308.1"/>
    </source>
</evidence>
<feature type="transmembrane region" description="Helical" evidence="1">
    <location>
        <begin position="45"/>
        <end position="65"/>
    </location>
</feature>
<accession>A0A1D7U7F9</accession>
<keyword evidence="1" id="KW-1133">Transmembrane helix</keyword>
<keyword evidence="1" id="KW-0812">Transmembrane</keyword>
<name>A0A1D7U7F9_9HYPH</name>
<dbReference type="EMBL" id="CP017147">
    <property type="protein sequence ID" value="AOO83308.1"/>
    <property type="molecule type" value="Genomic_DNA"/>
</dbReference>
<dbReference type="RefSeq" id="WP_069692508.1">
    <property type="nucleotide sequence ID" value="NZ_CP017147.1"/>
</dbReference>
<evidence type="ECO:0000313" key="3">
    <source>
        <dbReference type="Proteomes" id="UP000094969"/>
    </source>
</evidence>
<keyword evidence="1" id="KW-0472">Membrane</keyword>
<organism evidence="2 3">
    <name type="scientific">Bosea vaviloviae</name>
    <dbReference type="NCBI Taxonomy" id="1526658"/>
    <lineage>
        <taxon>Bacteria</taxon>
        <taxon>Pseudomonadati</taxon>
        <taxon>Pseudomonadota</taxon>
        <taxon>Alphaproteobacteria</taxon>
        <taxon>Hyphomicrobiales</taxon>
        <taxon>Boseaceae</taxon>
        <taxon>Bosea</taxon>
    </lineage>
</organism>
<sequence length="138" mass="15110">MTSDAAAFFAIVILMLPMAYLLLAAPGFLFFKLDIPQVARLLRGMFHAYFLTLTITSVIGTVAFAVAGRRAVIIGVGVLAFTVSARRWFLQRMDPQIDARPADAARQLRWLHCGGMLFNAIELAIVASSVPYIMDTSS</sequence>
<dbReference type="Proteomes" id="UP000094969">
    <property type="component" value="Chromosome"/>
</dbReference>
<feature type="transmembrane region" description="Helical" evidence="1">
    <location>
        <begin position="6"/>
        <end position="33"/>
    </location>
</feature>
<gene>
    <name evidence="2" type="ORF">BHK69_25240</name>
</gene>
<keyword evidence="3" id="KW-1185">Reference proteome</keyword>
<feature type="transmembrane region" description="Helical" evidence="1">
    <location>
        <begin position="110"/>
        <end position="134"/>
    </location>
</feature>
<feature type="transmembrane region" description="Helical" evidence="1">
    <location>
        <begin position="71"/>
        <end position="89"/>
    </location>
</feature>
<dbReference type="AlphaFoldDB" id="A0A1D7U7F9"/>
<evidence type="ECO:0008006" key="4">
    <source>
        <dbReference type="Google" id="ProtNLM"/>
    </source>
</evidence>
<dbReference type="KEGG" id="bvv:BHK69_25240"/>
<evidence type="ECO:0000256" key="1">
    <source>
        <dbReference type="SAM" id="Phobius"/>
    </source>
</evidence>
<proteinExistence type="predicted"/>
<reference evidence="2 3" key="1">
    <citation type="journal article" date="2015" name="Antonie Van Leeuwenhoek">
        <title>Bosea vaviloviae sp. nov., a new species of slow-growing rhizobia isolated from nodules of the relict species Vavilovia formosa (Stev.) Fed.</title>
        <authorList>
            <person name="Safronova V.I."/>
            <person name="Kuznetsova I.G."/>
            <person name="Sazanova A.L."/>
            <person name="Kimeklis A.K."/>
            <person name="Belimov A.A."/>
            <person name="Andronov E.E."/>
            <person name="Pinaev A.G."/>
            <person name="Chizhevskaya E.P."/>
            <person name="Pukhaev A.R."/>
            <person name="Popov K.P."/>
            <person name="Willems A."/>
            <person name="Tikhonovich I.A."/>
        </authorList>
    </citation>
    <scope>NUCLEOTIDE SEQUENCE [LARGE SCALE GENOMIC DNA]</scope>
    <source>
        <strain evidence="2 3">Vaf18</strain>
    </source>
</reference>